<feature type="signal peptide" evidence="1">
    <location>
        <begin position="1"/>
        <end position="17"/>
    </location>
</feature>
<dbReference type="EMBL" id="CCKQ01001398">
    <property type="protein sequence ID" value="CDW72506.1"/>
    <property type="molecule type" value="Genomic_DNA"/>
</dbReference>
<proteinExistence type="predicted"/>
<name>A0A077ZVP4_STYLE</name>
<dbReference type="AlphaFoldDB" id="A0A077ZVP4"/>
<feature type="chain" id="PRO_5001729079" evidence="1">
    <location>
        <begin position="18"/>
        <end position="266"/>
    </location>
</feature>
<reference evidence="2 3" key="1">
    <citation type="submission" date="2014-06" db="EMBL/GenBank/DDBJ databases">
        <authorList>
            <person name="Swart Estienne"/>
        </authorList>
    </citation>
    <scope>NUCLEOTIDE SEQUENCE [LARGE SCALE GENOMIC DNA]</scope>
    <source>
        <strain evidence="2 3">130c</strain>
    </source>
</reference>
<organism evidence="2 3">
    <name type="scientific">Stylonychia lemnae</name>
    <name type="common">Ciliate</name>
    <dbReference type="NCBI Taxonomy" id="5949"/>
    <lineage>
        <taxon>Eukaryota</taxon>
        <taxon>Sar</taxon>
        <taxon>Alveolata</taxon>
        <taxon>Ciliophora</taxon>
        <taxon>Intramacronucleata</taxon>
        <taxon>Spirotrichea</taxon>
        <taxon>Stichotrichia</taxon>
        <taxon>Sporadotrichida</taxon>
        <taxon>Oxytrichidae</taxon>
        <taxon>Stylonychinae</taxon>
        <taxon>Stylonychia</taxon>
    </lineage>
</organism>
<protein>
    <submittedName>
        <fullName evidence="2">Uncharacterized protein</fullName>
    </submittedName>
</protein>
<dbReference type="Proteomes" id="UP000039865">
    <property type="component" value="Unassembled WGS sequence"/>
</dbReference>
<dbReference type="InParanoid" id="A0A077ZVP4"/>
<sequence length="266" mass="30421">MEKLLLTVSLLALTANAAPVSSLMNNQRAQVKWRQEATNKFNWNKTQEIKWEVVNAFIDVQTSPDGDVYAIQKLEQELNDPKYFVYLYSPISNTWQIYDKDFQAKAVRFDLFGRMYFLDTKNCVLNENRQRQACGFKDFEVYADGKIIAIHDGVSNIPVDTLSSLYQEDPYSNAQFKALNSKYIGLTLLRNHAGVDGALWGLLYEPNVTQYQIAKWQTITQKWYKIEGQKGVALSAHNEISVAVVDDRGLLSLSSQNQLQQQAVYI</sequence>
<evidence type="ECO:0000313" key="3">
    <source>
        <dbReference type="Proteomes" id="UP000039865"/>
    </source>
</evidence>
<keyword evidence="3" id="KW-1185">Reference proteome</keyword>
<evidence type="ECO:0000256" key="1">
    <source>
        <dbReference type="SAM" id="SignalP"/>
    </source>
</evidence>
<accession>A0A077ZVP4</accession>
<keyword evidence="1" id="KW-0732">Signal</keyword>
<gene>
    <name evidence="2" type="primary">Contig1002.g1094</name>
    <name evidence="2" type="ORF">STYLEM_1467</name>
</gene>
<evidence type="ECO:0000313" key="2">
    <source>
        <dbReference type="EMBL" id="CDW72506.1"/>
    </source>
</evidence>